<protein>
    <submittedName>
        <fullName evidence="2">Metal-dependent hydrolase</fullName>
    </submittedName>
</protein>
<dbReference type="KEGG" id="haly:HYG82_06210"/>
<accession>A0A7D5GJJ5</accession>
<sequence length="163" mass="17734">MVADGVHILLSLALVMITFRSRRPEPYFVTALAAAVPDIDVIVFHPLIDLGYVEGALWVHRGLTHSLVGGIVIVGLLSAFGPWRAAAIGFGSHIVLDFMTGGVRLLAPFDAALYGVSYDWMLMNLLTSTFAVTVLLSGMLVAKYEFRAQIPSNPPEPVLEWLQ</sequence>
<evidence type="ECO:0000313" key="3">
    <source>
        <dbReference type="Proteomes" id="UP000509241"/>
    </source>
</evidence>
<organism evidence="2 3">
    <name type="scientific">Natrinema halophilum</name>
    <dbReference type="NCBI Taxonomy" id="1699371"/>
    <lineage>
        <taxon>Archaea</taxon>
        <taxon>Methanobacteriati</taxon>
        <taxon>Methanobacteriota</taxon>
        <taxon>Stenosarchaea group</taxon>
        <taxon>Halobacteria</taxon>
        <taxon>Halobacteriales</taxon>
        <taxon>Natrialbaceae</taxon>
        <taxon>Natrinema</taxon>
    </lineage>
</organism>
<feature type="transmembrane region" description="Helical" evidence="1">
    <location>
        <begin position="95"/>
        <end position="114"/>
    </location>
</feature>
<gene>
    <name evidence="2" type="ORF">HYG82_06210</name>
</gene>
<reference evidence="2 3" key="1">
    <citation type="submission" date="2020-07" db="EMBL/GenBank/DDBJ databases">
        <authorList>
            <person name="Cui H."/>
        </authorList>
    </citation>
    <scope>NUCLEOTIDE SEQUENCE [LARGE SCALE GENOMIC DNA]</scope>
    <source>
        <strain evidence="2 3">YPL8</strain>
    </source>
</reference>
<dbReference type="AlphaFoldDB" id="A0A7D5GJJ5"/>
<dbReference type="Pfam" id="PF04307">
    <property type="entry name" value="YdjM"/>
    <property type="match status" value="1"/>
</dbReference>
<feature type="transmembrane region" description="Helical" evidence="1">
    <location>
        <begin position="28"/>
        <end position="48"/>
    </location>
</feature>
<evidence type="ECO:0000256" key="1">
    <source>
        <dbReference type="SAM" id="Phobius"/>
    </source>
</evidence>
<dbReference type="OrthoDB" id="175316at2157"/>
<dbReference type="EMBL" id="CP058601">
    <property type="protein sequence ID" value="QLG48470.1"/>
    <property type="molecule type" value="Genomic_DNA"/>
</dbReference>
<keyword evidence="1" id="KW-0472">Membrane</keyword>
<dbReference type="GO" id="GO:0016787">
    <property type="term" value="F:hydrolase activity"/>
    <property type="evidence" value="ECO:0007669"/>
    <property type="project" value="UniProtKB-KW"/>
</dbReference>
<dbReference type="InterPro" id="IPR007404">
    <property type="entry name" value="YdjM-like"/>
</dbReference>
<name>A0A7D5GJJ5_9EURY</name>
<feature type="transmembrane region" description="Helical" evidence="1">
    <location>
        <begin position="120"/>
        <end position="142"/>
    </location>
</feature>
<dbReference type="Proteomes" id="UP000509241">
    <property type="component" value="Chromosome"/>
</dbReference>
<keyword evidence="2" id="KW-0378">Hydrolase</keyword>
<evidence type="ECO:0000313" key="2">
    <source>
        <dbReference type="EMBL" id="QLG48470.1"/>
    </source>
</evidence>
<dbReference type="GeneID" id="56032867"/>
<keyword evidence="1" id="KW-0812">Transmembrane</keyword>
<keyword evidence="1" id="KW-1133">Transmembrane helix</keyword>
<dbReference type="RefSeq" id="WP_179260209.1">
    <property type="nucleotide sequence ID" value="NZ_CP058601.1"/>
</dbReference>
<proteinExistence type="predicted"/>
<keyword evidence="3" id="KW-1185">Reference proteome</keyword>
<feature type="transmembrane region" description="Helical" evidence="1">
    <location>
        <begin position="63"/>
        <end position="83"/>
    </location>
</feature>